<dbReference type="InterPro" id="IPR036397">
    <property type="entry name" value="RNaseH_sf"/>
</dbReference>
<name>A0A1D2QRI4_9GAMM</name>
<evidence type="ECO:0000259" key="2">
    <source>
        <dbReference type="PROSITE" id="PS50994"/>
    </source>
</evidence>
<dbReference type="SUPFAM" id="SSF53098">
    <property type="entry name" value="Ribonuclease H-like"/>
    <property type="match status" value="1"/>
</dbReference>
<dbReference type="Gene3D" id="3.30.420.10">
    <property type="entry name" value="Ribonuclease H-like superfamily/Ribonuclease H"/>
    <property type="match status" value="1"/>
</dbReference>
<dbReference type="GO" id="GO:0015074">
    <property type="term" value="P:DNA integration"/>
    <property type="evidence" value="ECO:0007669"/>
    <property type="project" value="InterPro"/>
</dbReference>
<sequence length="451" mass="51614">MELVQQAILGAGDMHNTSIYSFYCHLYATRHGLSINYKNPTSDISESAFNRAVKHLINTRQLVRDYLRLGQDAFVYAEPSFGRSWEYPNQQWEVDATPLDIMAKVPVKEGIRNYSKKEATEEYHLVRAQLIRVIDNFTGASVCGLFESSNSYANVRLLFKALSILGKTEIIKGDNGADYVSDHLQSVIADLGIDYIATGKARGDEKGKIERSFRSLQHSPEFEALPGFIGHNVSQRQKIEAQASTKLEKLSGVATNVKADFMWWWELENWIDNFLAHKHADKYEQHTPASADELTNAYRLLGKRSQKKVSSEGIRHRNTHYLSLEMWQHIQIGDTVQVIENIDNSSQLFLYQNDQFICEINDKRTLPEELTVEEIKASKKAYKQRVVKDVKSTTKKAQKAFNDYQNAMRDEFLDLEAKATEAKKHDKKQQEKTGFDPQREYMKLISGGRAS</sequence>
<dbReference type="AlphaFoldDB" id="A0A1D2QRI4"/>
<protein>
    <recommendedName>
        <fullName evidence="2">Integrase catalytic domain-containing protein</fullName>
    </recommendedName>
</protein>
<dbReference type="Proteomes" id="UP000242502">
    <property type="component" value="Unassembled WGS sequence"/>
</dbReference>
<comment type="caution">
    <text evidence="3">The sequence shown here is derived from an EMBL/GenBank/DDBJ whole genome shotgun (WGS) entry which is preliminary data.</text>
</comment>
<organism evidence="3 4">
    <name type="scientific">Candidatus Endobugula sertula</name>
    <name type="common">Bugula neritina bacterial symbiont</name>
    <dbReference type="NCBI Taxonomy" id="62101"/>
    <lineage>
        <taxon>Bacteria</taxon>
        <taxon>Pseudomonadati</taxon>
        <taxon>Pseudomonadota</taxon>
        <taxon>Gammaproteobacteria</taxon>
        <taxon>Cellvibrionales</taxon>
        <taxon>Cellvibrionaceae</taxon>
        <taxon>Candidatus Endobugula</taxon>
    </lineage>
</organism>
<accession>A0A1D2QRI4</accession>
<dbReference type="InterPro" id="IPR012337">
    <property type="entry name" value="RNaseH-like_sf"/>
</dbReference>
<dbReference type="InterPro" id="IPR015378">
    <property type="entry name" value="Transposase-like_Mu_C"/>
</dbReference>
<feature type="domain" description="Integrase catalytic" evidence="2">
    <location>
        <begin position="84"/>
        <end position="217"/>
    </location>
</feature>
<dbReference type="Pfam" id="PF09299">
    <property type="entry name" value="Mu-transpos_C"/>
    <property type="match status" value="1"/>
</dbReference>
<gene>
    <name evidence="3" type="ORF">AB835_04795</name>
</gene>
<dbReference type="Pfam" id="PF00665">
    <property type="entry name" value="rve"/>
    <property type="match status" value="1"/>
</dbReference>
<dbReference type="STRING" id="62101.AB835_04795"/>
<dbReference type="InterPro" id="IPR001584">
    <property type="entry name" value="Integrase_cat-core"/>
</dbReference>
<dbReference type="GO" id="GO:0003676">
    <property type="term" value="F:nucleic acid binding"/>
    <property type="evidence" value="ECO:0007669"/>
    <property type="project" value="InterPro"/>
</dbReference>
<dbReference type="PROSITE" id="PS50994">
    <property type="entry name" value="INTEGRASE"/>
    <property type="match status" value="1"/>
</dbReference>
<feature type="region of interest" description="Disordered" evidence="1">
    <location>
        <begin position="421"/>
        <end position="451"/>
    </location>
</feature>
<feature type="compositionally biased region" description="Basic and acidic residues" evidence="1">
    <location>
        <begin position="421"/>
        <end position="442"/>
    </location>
</feature>
<evidence type="ECO:0000256" key="1">
    <source>
        <dbReference type="SAM" id="MobiDB-lite"/>
    </source>
</evidence>
<proteinExistence type="predicted"/>
<evidence type="ECO:0000313" key="3">
    <source>
        <dbReference type="EMBL" id="ODS24201.1"/>
    </source>
</evidence>
<dbReference type="EMBL" id="MDLC01000012">
    <property type="protein sequence ID" value="ODS24201.1"/>
    <property type="molecule type" value="Genomic_DNA"/>
</dbReference>
<reference evidence="3 4" key="1">
    <citation type="journal article" date="2016" name="Appl. Environ. Microbiol.">
        <title>Lack of Overt Genome Reduction in the Bryostatin-Producing Bryozoan Symbiont "Candidatus Endobugula sertula".</title>
        <authorList>
            <person name="Miller I.J."/>
            <person name="Vanee N."/>
            <person name="Fong S.S."/>
            <person name="Lim-Fong G.E."/>
            <person name="Kwan J.C."/>
        </authorList>
    </citation>
    <scope>NUCLEOTIDE SEQUENCE [LARGE SCALE GENOMIC DNA]</scope>
    <source>
        <strain evidence="3">AB1-4</strain>
    </source>
</reference>
<evidence type="ECO:0000313" key="4">
    <source>
        <dbReference type="Proteomes" id="UP000242502"/>
    </source>
</evidence>